<keyword evidence="2" id="KW-1185">Reference proteome</keyword>
<dbReference type="Proteomes" id="UP001153334">
    <property type="component" value="Unassembled WGS sequence"/>
</dbReference>
<protein>
    <submittedName>
        <fullName evidence="1">Uncharacterized protein</fullName>
    </submittedName>
</protein>
<name>A0ACC2HTA8_9PEZI</name>
<proteinExistence type="predicted"/>
<reference evidence="1" key="1">
    <citation type="submission" date="2022-11" db="EMBL/GenBank/DDBJ databases">
        <title>Genome Sequence of Nemania bipapillata.</title>
        <authorList>
            <person name="Buettner E."/>
        </authorList>
    </citation>
    <scope>NUCLEOTIDE SEQUENCE</scope>
    <source>
        <strain evidence="1">CP14</strain>
    </source>
</reference>
<comment type="caution">
    <text evidence="1">The sequence shown here is derived from an EMBL/GenBank/DDBJ whole genome shotgun (WGS) entry which is preliminary data.</text>
</comment>
<gene>
    <name evidence="1" type="ORF">ONZ43_g7195</name>
</gene>
<accession>A0ACC2HTA8</accession>
<evidence type="ECO:0000313" key="1">
    <source>
        <dbReference type="EMBL" id="KAJ8106043.1"/>
    </source>
</evidence>
<evidence type="ECO:0000313" key="2">
    <source>
        <dbReference type="Proteomes" id="UP001153334"/>
    </source>
</evidence>
<dbReference type="EMBL" id="JAPESX010002977">
    <property type="protein sequence ID" value="KAJ8106043.1"/>
    <property type="molecule type" value="Genomic_DNA"/>
</dbReference>
<organism evidence="1 2">
    <name type="scientific">Nemania bipapillata</name>
    <dbReference type="NCBI Taxonomy" id="110536"/>
    <lineage>
        <taxon>Eukaryota</taxon>
        <taxon>Fungi</taxon>
        <taxon>Dikarya</taxon>
        <taxon>Ascomycota</taxon>
        <taxon>Pezizomycotina</taxon>
        <taxon>Sordariomycetes</taxon>
        <taxon>Xylariomycetidae</taxon>
        <taxon>Xylariales</taxon>
        <taxon>Xylariaceae</taxon>
        <taxon>Nemania</taxon>
    </lineage>
</organism>
<sequence>MAPGAKRKLSLPSTLLRELDIQQGGPGRNKRQRSRKDQRKEARVQKRQARSSQSRRFTQPTHPSTSRSQNPPQSPSQKHESSGLPFSSDDELDDDDFDVEDEEVDRFGRIENDEDEDEDENEGEDEGEDEDEDNDDEKSKLNRPSKPKLSKLEMAKIAEDEKEIAKLEKKLGLKGKKKLPKSFDEDGLGGLLEGLDGMDDDDEQESLSRSKRKAEADEWLAQKRRKAEAAAVASNAATTTATATAGDDTNVDDMVEDESGDEEDTEEGMGIFNDEEDVEEGEDDSEDGSEDDDDGDDGFEGFSEQEQESVRPQRENPYVAPTTNVAKYVPPSLRKQSGSSDQVEAQLRRRIQGLINRLTNDNMTGILKDITDLYQTNPRQLVTSTLVDLIMALVCSPEKRPDSFFAMIAGFIAAVHKTMGVAVSAQFLQQLVETLEERSAAASGDQSDAGSKHLVSLLSELYNMQVIGCNLIFDYVRMFLDTLSELNTELLLRIIQLCGPSLRRDDPRALRDIVNRIQPATAKDMSVRTRFMIDEMKKLQGNKAKAVARNKDLAEQRTQLRKRIGALKGSHDVQPLRVGLKDIRDSGTQGKWWLVGASWSGNQSGQDKGATTQMQDDDGSRDDLADETITEVDDGLGIPDLWQLAREQGFNTEVRQRIFVALHAATDCEGADILVQKLRLNKHQRKEIAEVIVRSGERQNVYNHYYALLADKFSGDKEMRFQFRRCLTIRFKKMGEDVDTGDGDGDGDNDDDDDALGEAGSEGSARWLLNTAKLFAFLVTWRTLKLVDIFKYRNLAALQEKAHIFTEVLLLTVLQECKKDELRDVFGGLAADPDIGRGVQYFLKHHVRGTQLVSDANKKARRMVRKRCDEMLELLESTLVQEDLD</sequence>